<accession>A0A2S2C5P0</accession>
<gene>
    <name evidence="2" type="ORF">CBI38_32550</name>
</gene>
<feature type="region of interest" description="Disordered" evidence="1">
    <location>
        <begin position="1"/>
        <end position="49"/>
    </location>
</feature>
<name>A0A2S2C5P0_9NOCA</name>
<evidence type="ECO:0000313" key="3">
    <source>
        <dbReference type="Proteomes" id="UP000245711"/>
    </source>
</evidence>
<keyword evidence="2" id="KW-0614">Plasmid</keyword>
<protein>
    <submittedName>
        <fullName evidence="2">Uncharacterized protein</fullName>
    </submittedName>
</protein>
<sequence>MPYRQRSSGSRRPPRSEKQGFDPVHATFRPDGATSSVMHGASPRDPNSDFAFGVTTYGGIASGDAPGITEVQTGGGIDE</sequence>
<feature type="compositionally biased region" description="Low complexity" evidence="1">
    <location>
        <begin position="1"/>
        <end position="11"/>
    </location>
</feature>
<geneLocation type="plasmid" evidence="3">
    <name>prb98</name>
</geneLocation>
<organism evidence="2 3">
    <name type="scientific">Rhodococcus oxybenzonivorans</name>
    <dbReference type="NCBI Taxonomy" id="1990687"/>
    <lineage>
        <taxon>Bacteria</taxon>
        <taxon>Bacillati</taxon>
        <taxon>Actinomycetota</taxon>
        <taxon>Actinomycetes</taxon>
        <taxon>Mycobacteriales</taxon>
        <taxon>Nocardiaceae</taxon>
        <taxon>Rhodococcus</taxon>
    </lineage>
</organism>
<dbReference type="EMBL" id="CP021355">
    <property type="protein sequence ID" value="AWK76221.1"/>
    <property type="molecule type" value="Genomic_DNA"/>
</dbReference>
<dbReference type="Proteomes" id="UP000245711">
    <property type="component" value="Plasmid pRB98"/>
</dbReference>
<dbReference type="KEGG" id="roz:CBI38_32550"/>
<dbReference type="AlphaFoldDB" id="A0A2S2C5P0"/>
<reference evidence="2 3" key="1">
    <citation type="submission" date="2017-05" db="EMBL/GenBank/DDBJ databases">
        <title>Isolation of Rhodococcus sp. S2-17 biodegrading of BP-3.</title>
        <authorList>
            <person name="Lee Y."/>
            <person name="Kim K.H."/>
            <person name="Chun B.H."/>
            <person name="Jung H.S."/>
            <person name="Jeon C.O."/>
        </authorList>
    </citation>
    <scope>NUCLEOTIDE SEQUENCE [LARGE SCALE GENOMIC DNA]</scope>
    <source>
        <strain evidence="2 3">S2-17</strain>
        <plasmid evidence="3">prb98</plasmid>
    </source>
</reference>
<evidence type="ECO:0000313" key="2">
    <source>
        <dbReference type="EMBL" id="AWK76221.1"/>
    </source>
</evidence>
<evidence type="ECO:0000256" key="1">
    <source>
        <dbReference type="SAM" id="MobiDB-lite"/>
    </source>
</evidence>
<keyword evidence="3" id="KW-1185">Reference proteome</keyword>
<proteinExistence type="predicted"/>